<feature type="region of interest" description="Disordered" evidence="3">
    <location>
        <begin position="199"/>
        <end position="229"/>
    </location>
</feature>
<dbReference type="EMBL" id="QPIX01000014">
    <property type="protein sequence ID" value="RCW20386.1"/>
    <property type="molecule type" value="Genomic_DNA"/>
</dbReference>
<protein>
    <submittedName>
        <fullName evidence="5">Nitroreductase</fullName>
    </submittedName>
</protein>
<dbReference type="Proteomes" id="UP000252582">
    <property type="component" value="Unassembled WGS sequence"/>
</dbReference>
<evidence type="ECO:0000256" key="1">
    <source>
        <dbReference type="ARBA" id="ARBA00007118"/>
    </source>
</evidence>
<evidence type="ECO:0000256" key="3">
    <source>
        <dbReference type="SAM" id="MobiDB-lite"/>
    </source>
</evidence>
<dbReference type="GO" id="GO:0016491">
    <property type="term" value="F:oxidoreductase activity"/>
    <property type="evidence" value="ECO:0007669"/>
    <property type="project" value="UniProtKB-KW"/>
</dbReference>
<dbReference type="RefSeq" id="WP_114364957.1">
    <property type="nucleotide sequence ID" value="NZ_QPIX01000014.1"/>
</dbReference>
<sequence>MTSSNHRQSDFDINPVFLDRWSPRSFSGDAMSKNTLLTILEAAHWAPSASNYQPWRFVYALRGTDGFDRILSVLAESNQVWAKSASALIIIFSDMLNRKDDGSEPKPFRSHSFDAGAAWAMLTLQAVYSGYYAHGMGGVDFDKAIDVLKVPPGYRAEAAVAIGKLADKNLLPEHLQAREIPSKRKPLSAVAFEGLFSPPEAGTVSRESSLTDDSRSHQMSRLATLKALS</sequence>
<dbReference type="InterPro" id="IPR029479">
    <property type="entry name" value="Nitroreductase"/>
</dbReference>
<evidence type="ECO:0000259" key="4">
    <source>
        <dbReference type="Pfam" id="PF00881"/>
    </source>
</evidence>
<dbReference type="PANTHER" id="PTHR43673">
    <property type="entry name" value="NAD(P)H NITROREDUCTASE YDGI-RELATED"/>
    <property type="match status" value="1"/>
</dbReference>
<dbReference type="Pfam" id="PF00881">
    <property type="entry name" value="Nitroreductase"/>
    <property type="match status" value="1"/>
</dbReference>
<dbReference type="Gene3D" id="3.40.109.10">
    <property type="entry name" value="NADH Oxidase"/>
    <property type="match status" value="1"/>
</dbReference>
<evidence type="ECO:0000256" key="2">
    <source>
        <dbReference type="ARBA" id="ARBA00023002"/>
    </source>
</evidence>
<comment type="caution">
    <text evidence="5">The sequence shown here is derived from an EMBL/GenBank/DDBJ whole genome shotgun (WGS) entry which is preliminary data.</text>
</comment>
<dbReference type="PANTHER" id="PTHR43673:SF10">
    <property type="entry name" value="NADH DEHYDROGENASE_NAD(P)H NITROREDUCTASE XCC3605-RELATED"/>
    <property type="match status" value="1"/>
</dbReference>
<feature type="domain" description="Nitroreductase" evidence="4">
    <location>
        <begin position="19"/>
        <end position="79"/>
    </location>
</feature>
<dbReference type="AlphaFoldDB" id="A0A6I7HGX9"/>
<comment type="similarity">
    <text evidence="1">Belongs to the nitroreductase family.</text>
</comment>
<proteinExistence type="inferred from homology"/>
<accession>A0A6I7HGX9</accession>
<organism evidence="5 6">
    <name type="scientific">Ciceribacter lividus</name>
    <dbReference type="NCBI Taxonomy" id="1197950"/>
    <lineage>
        <taxon>Bacteria</taxon>
        <taxon>Pseudomonadati</taxon>
        <taxon>Pseudomonadota</taxon>
        <taxon>Alphaproteobacteria</taxon>
        <taxon>Hyphomicrobiales</taxon>
        <taxon>Rhizobiaceae</taxon>
        <taxon>Ciceribacter</taxon>
    </lineage>
</organism>
<keyword evidence="2" id="KW-0560">Oxidoreductase</keyword>
<name>A0A6I7HGX9_9HYPH</name>
<evidence type="ECO:0000313" key="6">
    <source>
        <dbReference type="Proteomes" id="UP000252582"/>
    </source>
</evidence>
<dbReference type="InterPro" id="IPR000415">
    <property type="entry name" value="Nitroreductase-like"/>
</dbReference>
<keyword evidence="6" id="KW-1185">Reference proteome</keyword>
<evidence type="ECO:0000313" key="5">
    <source>
        <dbReference type="EMBL" id="RCW20386.1"/>
    </source>
</evidence>
<gene>
    <name evidence="5" type="ORF">DFR48_11444</name>
</gene>
<dbReference type="SUPFAM" id="SSF55469">
    <property type="entry name" value="FMN-dependent nitroreductase-like"/>
    <property type="match status" value="1"/>
</dbReference>
<reference evidence="5 6" key="1">
    <citation type="submission" date="2018-07" db="EMBL/GenBank/DDBJ databases">
        <title>Genomic Encyclopedia of Type Strains, Phase IV (KMG-IV): sequencing the most valuable type-strain genomes for metagenomic binning, comparative biology and taxonomic classification.</title>
        <authorList>
            <person name="Goeker M."/>
        </authorList>
    </citation>
    <scope>NUCLEOTIDE SEQUENCE [LARGE SCALE GENOMIC DNA]</scope>
    <source>
        <strain evidence="5 6">DSM 25528</strain>
    </source>
</reference>
<dbReference type="CDD" id="cd02138">
    <property type="entry name" value="TdsD-like"/>
    <property type="match status" value="1"/>
</dbReference>